<dbReference type="Proteomes" id="UP000054485">
    <property type="component" value="Unassembled WGS sequence"/>
</dbReference>
<evidence type="ECO:0000313" key="3">
    <source>
        <dbReference type="Proteomes" id="UP000054485"/>
    </source>
</evidence>
<evidence type="ECO:0000256" key="1">
    <source>
        <dbReference type="SAM" id="MobiDB-lite"/>
    </source>
</evidence>
<dbReference type="EMBL" id="KN835238">
    <property type="protein sequence ID" value="KIK42474.1"/>
    <property type="molecule type" value="Genomic_DNA"/>
</dbReference>
<feature type="region of interest" description="Disordered" evidence="1">
    <location>
        <begin position="32"/>
        <end position="56"/>
    </location>
</feature>
<gene>
    <name evidence="2" type="ORF">CY34DRAFT_804902</name>
</gene>
<keyword evidence="3" id="KW-1185">Reference proteome</keyword>
<name>A0A0D0AXE8_9AGAM</name>
<dbReference type="HOGENOM" id="CLU_3015734_0_0_1"/>
<dbReference type="InParanoid" id="A0A0D0AXE8"/>
<proteinExistence type="predicted"/>
<accession>A0A0D0AXE8</accession>
<organism evidence="2 3">
    <name type="scientific">Suillus luteus UH-Slu-Lm8-n1</name>
    <dbReference type="NCBI Taxonomy" id="930992"/>
    <lineage>
        <taxon>Eukaryota</taxon>
        <taxon>Fungi</taxon>
        <taxon>Dikarya</taxon>
        <taxon>Basidiomycota</taxon>
        <taxon>Agaricomycotina</taxon>
        <taxon>Agaricomycetes</taxon>
        <taxon>Agaricomycetidae</taxon>
        <taxon>Boletales</taxon>
        <taxon>Suillineae</taxon>
        <taxon>Suillaceae</taxon>
        <taxon>Suillus</taxon>
    </lineage>
</organism>
<dbReference type="AlphaFoldDB" id="A0A0D0AXE8"/>
<evidence type="ECO:0000313" key="2">
    <source>
        <dbReference type="EMBL" id="KIK42474.1"/>
    </source>
</evidence>
<sequence length="56" mass="5995">MDGIEIRETGEFMMITGSPSAVMPTYPSSRVVYSDNGADPESWGGGGKGKGRRNEK</sequence>
<protein>
    <submittedName>
        <fullName evidence="2">Uncharacterized protein</fullName>
    </submittedName>
</protein>
<reference evidence="2 3" key="1">
    <citation type="submission" date="2014-04" db="EMBL/GenBank/DDBJ databases">
        <authorList>
            <consortium name="DOE Joint Genome Institute"/>
            <person name="Kuo A."/>
            <person name="Ruytinx J."/>
            <person name="Rineau F."/>
            <person name="Colpaert J."/>
            <person name="Kohler A."/>
            <person name="Nagy L.G."/>
            <person name="Floudas D."/>
            <person name="Copeland A."/>
            <person name="Barry K.W."/>
            <person name="Cichocki N."/>
            <person name="Veneault-Fourrey C."/>
            <person name="LaButti K."/>
            <person name="Lindquist E.A."/>
            <person name="Lipzen A."/>
            <person name="Lundell T."/>
            <person name="Morin E."/>
            <person name="Murat C."/>
            <person name="Sun H."/>
            <person name="Tunlid A."/>
            <person name="Henrissat B."/>
            <person name="Grigoriev I.V."/>
            <person name="Hibbett D.S."/>
            <person name="Martin F."/>
            <person name="Nordberg H.P."/>
            <person name="Cantor M.N."/>
            <person name="Hua S.X."/>
        </authorList>
    </citation>
    <scope>NUCLEOTIDE SEQUENCE [LARGE SCALE GENOMIC DNA]</scope>
    <source>
        <strain evidence="2 3">UH-Slu-Lm8-n1</strain>
    </source>
</reference>
<reference evidence="3" key="2">
    <citation type="submission" date="2015-01" db="EMBL/GenBank/DDBJ databases">
        <title>Evolutionary Origins and Diversification of the Mycorrhizal Mutualists.</title>
        <authorList>
            <consortium name="DOE Joint Genome Institute"/>
            <consortium name="Mycorrhizal Genomics Consortium"/>
            <person name="Kohler A."/>
            <person name="Kuo A."/>
            <person name="Nagy L.G."/>
            <person name="Floudas D."/>
            <person name="Copeland A."/>
            <person name="Barry K.W."/>
            <person name="Cichocki N."/>
            <person name="Veneault-Fourrey C."/>
            <person name="LaButti K."/>
            <person name="Lindquist E.A."/>
            <person name="Lipzen A."/>
            <person name="Lundell T."/>
            <person name="Morin E."/>
            <person name="Murat C."/>
            <person name="Riley R."/>
            <person name="Ohm R."/>
            <person name="Sun H."/>
            <person name="Tunlid A."/>
            <person name="Henrissat B."/>
            <person name="Grigoriev I.V."/>
            <person name="Hibbett D.S."/>
            <person name="Martin F."/>
        </authorList>
    </citation>
    <scope>NUCLEOTIDE SEQUENCE [LARGE SCALE GENOMIC DNA]</scope>
    <source>
        <strain evidence="3">UH-Slu-Lm8-n1</strain>
    </source>
</reference>